<name>A0A9W5WUZ2_BABOV</name>
<evidence type="ECO:0000313" key="3">
    <source>
        <dbReference type="EMBL" id="GFE53757.1"/>
    </source>
</evidence>
<evidence type="ECO:0000256" key="1">
    <source>
        <dbReference type="SAM" id="Coils"/>
    </source>
</evidence>
<accession>A0A9W5WUZ2</accession>
<comment type="caution">
    <text evidence="3">The sequence shown here is derived from an EMBL/GenBank/DDBJ whole genome shotgun (WGS) entry which is preliminary data.</text>
</comment>
<dbReference type="Gene3D" id="6.10.280.10">
    <property type="entry name" value="Mediator complex, subunit Med21"/>
    <property type="match status" value="1"/>
</dbReference>
<gene>
    <name evidence="3" type="ORF">BaOVIS_011610</name>
</gene>
<keyword evidence="3" id="KW-0689">Ribosomal protein</keyword>
<sequence length="155" mass="17050">MCAFIAPVADDPVTKLQNLLQNTLHSFADITITLGPEKAEEFRQECLKLGITLPEGEENPEPTAGSPVDQDGNATNAPSASGSIQDRVARLGILNDHIQATVDDLPDLRVPREQIAAEVKLLNEECQRAADELRTLYKQFDTAFNTLREHLNKDS</sequence>
<feature type="region of interest" description="Disordered" evidence="2">
    <location>
        <begin position="54"/>
        <end position="82"/>
    </location>
</feature>
<dbReference type="Proteomes" id="UP001057455">
    <property type="component" value="Unassembled WGS sequence"/>
</dbReference>
<dbReference type="OrthoDB" id="366094at2759"/>
<evidence type="ECO:0000256" key="2">
    <source>
        <dbReference type="SAM" id="MobiDB-lite"/>
    </source>
</evidence>
<dbReference type="EMBL" id="BLIY01000007">
    <property type="protein sequence ID" value="GFE53757.1"/>
    <property type="molecule type" value="Genomic_DNA"/>
</dbReference>
<keyword evidence="1" id="KW-0175">Coiled coil</keyword>
<reference evidence="3" key="1">
    <citation type="submission" date="2019-12" db="EMBL/GenBank/DDBJ databases">
        <title>Genome sequence of Babesia ovis.</title>
        <authorList>
            <person name="Yamagishi J."/>
            <person name="Sevinc F."/>
            <person name="Xuan X."/>
        </authorList>
    </citation>
    <scope>NUCLEOTIDE SEQUENCE</scope>
    <source>
        <strain evidence="3">Selcuk</strain>
    </source>
</reference>
<protein>
    <submittedName>
        <fullName evidence="3">Large ribosomal protein subunit processing, putative</fullName>
    </submittedName>
</protein>
<keyword evidence="3" id="KW-0687">Ribonucleoprotein</keyword>
<dbReference type="AlphaFoldDB" id="A0A9W5WUZ2"/>
<dbReference type="GO" id="GO:0005840">
    <property type="term" value="C:ribosome"/>
    <property type="evidence" value="ECO:0007669"/>
    <property type="project" value="UniProtKB-KW"/>
</dbReference>
<organism evidence="3 4">
    <name type="scientific">Babesia ovis</name>
    <dbReference type="NCBI Taxonomy" id="5869"/>
    <lineage>
        <taxon>Eukaryota</taxon>
        <taxon>Sar</taxon>
        <taxon>Alveolata</taxon>
        <taxon>Apicomplexa</taxon>
        <taxon>Aconoidasida</taxon>
        <taxon>Piroplasmida</taxon>
        <taxon>Babesiidae</taxon>
        <taxon>Babesia</taxon>
    </lineage>
</organism>
<feature type="coiled-coil region" evidence="1">
    <location>
        <begin position="112"/>
        <end position="139"/>
    </location>
</feature>
<feature type="compositionally biased region" description="Polar residues" evidence="2">
    <location>
        <begin position="72"/>
        <end position="82"/>
    </location>
</feature>
<keyword evidence="4" id="KW-1185">Reference proteome</keyword>
<proteinExistence type="predicted"/>
<evidence type="ECO:0000313" key="4">
    <source>
        <dbReference type="Proteomes" id="UP001057455"/>
    </source>
</evidence>